<dbReference type="eggNOG" id="ENOG502QR34">
    <property type="taxonomic scope" value="Eukaryota"/>
</dbReference>
<evidence type="ECO:0008006" key="4">
    <source>
        <dbReference type="Google" id="ProtNLM"/>
    </source>
</evidence>
<protein>
    <recommendedName>
        <fullName evidence="4">25S rRNA (Uridine(2843)-N(3))-methyltransferase</fullName>
    </recommendedName>
</protein>
<dbReference type="AlphaFoldDB" id="S3DEK8"/>
<dbReference type="RefSeq" id="XP_008081812.1">
    <property type="nucleotide sequence ID" value="XM_008083621.1"/>
</dbReference>
<dbReference type="InterPro" id="IPR021463">
    <property type="entry name" value="Methyltransf_34"/>
</dbReference>
<dbReference type="EMBL" id="KE145363">
    <property type="protein sequence ID" value="EPE30401.1"/>
    <property type="molecule type" value="Genomic_DNA"/>
</dbReference>
<feature type="region of interest" description="Disordered" evidence="1">
    <location>
        <begin position="1"/>
        <end position="59"/>
    </location>
</feature>
<gene>
    <name evidence="2" type="ORF">GLAREA_03368</name>
</gene>
<keyword evidence="3" id="KW-1185">Reference proteome</keyword>
<dbReference type="OrthoDB" id="6419443at2759"/>
<dbReference type="KEGG" id="glz:GLAREA_03368"/>
<sequence length="413" mass="45390">MGKNGRFGKMYGKVVGDGKDDGRPGWKGPAFVKKTDQKPRPKAQSAGGSKEELEETEPNVSVQSQQLLLNIFRDSFVEVLTSGDLKPLLQEVKTALFERDFTRAFGKSEYLEAYSARWSPSRALCYQSVLVGVQEHLDGITTEVAPGKDAEAAENADSVKATRPFLPAVCFGGGAAEVVAFGGYTHDLRDASEQQETVDEPESESQSPSSQGPTIDLTLIDSADWGNVVQKLHDGLLTPPPLSKYASASARASNKSLLQAGSLNSKFVQNDLLGMTLKELEPIVGRTPKLLTLLFTLNELYTSSISKTTAFLLNLTMATQSGTLLLVVDSPGSYSTTSVGADAKKYPMKFLLDHTLLDTEKTKAEGDDRRRESPASWIKLVSEDAKWFRIPEELRYSIPLENMRYQIHLYRRL</sequence>
<proteinExistence type="predicted"/>
<evidence type="ECO:0000256" key="1">
    <source>
        <dbReference type="SAM" id="MobiDB-lite"/>
    </source>
</evidence>
<dbReference type="Pfam" id="PF11312">
    <property type="entry name" value="Methyltransf_34"/>
    <property type="match status" value="1"/>
</dbReference>
<accession>S3DEK8</accession>
<evidence type="ECO:0000313" key="2">
    <source>
        <dbReference type="EMBL" id="EPE30401.1"/>
    </source>
</evidence>
<feature type="region of interest" description="Disordered" evidence="1">
    <location>
        <begin position="191"/>
        <end position="213"/>
    </location>
</feature>
<evidence type="ECO:0000313" key="3">
    <source>
        <dbReference type="Proteomes" id="UP000016922"/>
    </source>
</evidence>
<dbReference type="STRING" id="1116229.S3DEK8"/>
<dbReference type="GeneID" id="19462423"/>
<organism evidence="2 3">
    <name type="scientific">Glarea lozoyensis (strain ATCC 20868 / MF5171)</name>
    <dbReference type="NCBI Taxonomy" id="1116229"/>
    <lineage>
        <taxon>Eukaryota</taxon>
        <taxon>Fungi</taxon>
        <taxon>Dikarya</taxon>
        <taxon>Ascomycota</taxon>
        <taxon>Pezizomycotina</taxon>
        <taxon>Leotiomycetes</taxon>
        <taxon>Helotiales</taxon>
        <taxon>Helotiaceae</taxon>
        <taxon>Glarea</taxon>
    </lineage>
</organism>
<dbReference type="HOGENOM" id="CLU_028833_1_0_1"/>
<reference evidence="2 3" key="1">
    <citation type="journal article" date="2013" name="BMC Genomics">
        <title>Genomics-driven discovery of the pneumocandin biosynthetic gene cluster in the fungus Glarea lozoyensis.</title>
        <authorList>
            <person name="Chen L."/>
            <person name="Yue Q."/>
            <person name="Zhang X."/>
            <person name="Xiang M."/>
            <person name="Wang C."/>
            <person name="Li S."/>
            <person name="Che Y."/>
            <person name="Ortiz-Lopez F.J."/>
            <person name="Bills G.F."/>
            <person name="Liu X."/>
            <person name="An Z."/>
        </authorList>
    </citation>
    <scope>NUCLEOTIDE SEQUENCE [LARGE SCALE GENOMIC DNA]</scope>
    <source>
        <strain evidence="3">ATCC 20868 / MF5171</strain>
    </source>
</reference>
<dbReference type="Proteomes" id="UP000016922">
    <property type="component" value="Unassembled WGS sequence"/>
</dbReference>
<dbReference type="OMA" id="DMRYQVH"/>
<name>S3DEK8_GLAL2</name>